<comment type="caution">
    <text evidence="1">The sequence shown here is derived from an EMBL/GenBank/DDBJ whole genome shotgun (WGS) entry which is preliminary data.</text>
</comment>
<organism evidence="1 2">
    <name type="scientific">Phyllosticta citricarpa</name>
    <dbReference type="NCBI Taxonomy" id="55181"/>
    <lineage>
        <taxon>Eukaryota</taxon>
        <taxon>Fungi</taxon>
        <taxon>Dikarya</taxon>
        <taxon>Ascomycota</taxon>
        <taxon>Pezizomycotina</taxon>
        <taxon>Dothideomycetes</taxon>
        <taxon>Dothideomycetes incertae sedis</taxon>
        <taxon>Botryosphaeriales</taxon>
        <taxon>Phyllostictaceae</taxon>
        <taxon>Phyllosticta</taxon>
    </lineage>
</organism>
<protein>
    <submittedName>
        <fullName evidence="1">Uncharacterized protein</fullName>
    </submittedName>
</protein>
<evidence type="ECO:0000313" key="1">
    <source>
        <dbReference type="EMBL" id="KAK7550012.1"/>
    </source>
</evidence>
<gene>
    <name evidence="1" type="ORF">IWX46DRAFT_438784</name>
</gene>
<evidence type="ECO:0000313" key="2">
    <source>
        <dbReference type="Proteomes" id="UP001365128"/>
    </source>
</evidence>
<keyword evidence="2" id="KW-1185">Reference proteome</keyword>
<dbReference type="EMBL" id="JBBPDW010000008">
    <property type="protein sequence ID" value="KAK7550012.1"/>
    <property type="molecule type" value="Genomic_DNA"/>
</dbReference>
<proteinExistence type="predicted"/>
<sequence>MNAAPGSTCADTNLDPGIIEATGGDSRRYSLLPRRVPLCCQCRWSWSWSWSLFLDGGKGRQEESPWKQATCDGRLDDSRIRMLRCDTRDGRQVMAVVQQSHSTHGPDGWRVQRQIDLSTDLPTYLPTGSPEQSPAASCRIGNFISFAQCRPCAGQTRAPHTRRPMARIVCFLFGSCVEGACAQFRLPHNDKMTLSLAPPDGRFASTPSLSTKSTGCLCSPVTLLHPIRDRNPHHHLRHLAHPLGKYFKKQPIITS</sequence>
<dbReference type="Proteomes" id="UP001365128">
    <property type="component" value="Unassembled WGS sequence"/>
</dbReference>
<name>A0ABR1MHW8_9PEZI</name>
<accession>A0ABR1MHW8</accession>
<reference evidence="1 2" key="1">
    <citation type="submission" date="2024-04" db="EMBL/GenBank/DDBJ databases">
        <title>Phyllosticta paracitricarpa is synonymous to the EU quarantine fungus P. citricarpa based on phylogenomic analyses.</title>
        <authorList>
            <consortium name="Lawrence Berkeley National Laboratory"/>
            <person name="Van Ingen-Buijs V.A."/>
            <person name="Van Westerhoven A.C."/>
            <person name="Haridas S."/>
            <person name="Skiadas P."/>
            <person name="Martin F."/>
            <person name="Groenewald J.Z."/>
            <person name="Crous P.W."/>
            <person name="Seidl M.F."/>
        </authorList>
    </citation>
    <scope>NUCLEOTIDE SEQUENCE [LARGE SCALE GENOMIC DNA]</scope>
    <source>
        <strain evidence="1 2">CBS 122670</strain>
    </source>
</reference>